<reference evidence="5 6" key="1">
    <citation type="journal article" date="2004" name="Science">
        <title>The genome of the diatom Thalassiosira pseudonana: ecology, evolution, and metabolism.</title>
        <authorList>
            <person name="Armbrust E.V."/>
            <person name="Berges J.A."/>
            <person name="Bowler C."/>
            <person name="Green B.R."/>
            <person name="Martinez D."/>
            <person name="Putnam N.H."/>
            <person name="Zhou S."/>
            <person name="Allen A.E."/>
            <person name="Apt K.E."/>
            <person name="Bechner M."/>
            <person name="Brzezinski M.A."/>
            <person name="Chaal B.K."/>
            <person name="Chiovitti A."/>
            <person name="Davis A.K."/>
            <person name="Demarest M.S."/>
            <person name="Detter J.C."/>
            <person name="Glavina T."/>
            <person name="Goodstein D."/>
            <person name="Hadi M.Z."/>
            <person name="Hellsten U."/>
            <person name="Hildebrand M."/>
            <person name="Jenkins B.D."/>
            <person name="Jurka J."/>
            <person name="Kapitonov V.V."/>
            <person name="Kroger N."/>
            <person name="Lau W.W."/>
            <person name="Lane T.W."/>
            <person name="Larimer F.W."/>
            <person name="Lippmeier J.C."/>
            <person name="Lucas S."/>
            <person name="Medina M."/>
            <person name="Montsant A."/>
            <person name="Obornik M."/>
            <person name="Parker M.S."/>
            <person name="Palenik B."/>
            <person name="Pazour G.J."/>
            <person name="Richardson P.M."/>
            <person name="Rynearson T.A."/>
            <person name="Saito M.A."/>
            <person name="Schwartz D.C."/>
            <person name="Thamatrakoln K."/>
            <person name="Valentin K."/>
            <person name="Vardi A."/>
            <person name="Wilkerson F.P."/>
            <person name="Rokhsar D.S."/>
        </authorList>
    </citation>
    <scope>NUCLEOTIDE SEQUENCE [LARGE SCALE GENOMIC DNA]</scope>
    <source>
        <strain evidence="5 6">CCMP1335</strain>
    </source>
</reference>
<keyword evidence="2 5" id="KW-0456">Lyase</keyword>
<dbReference type="eggNOG" id="KOG1680">
    <property type="taxonomic scope" value="Eukaryota"/>
</dbReference>
<dbReference type="InParanoid" id="B8C743"/>
<dbReference type="InterPro" id="IPR018376">
    <property type="entry name" value="Enoyl-CoA_hyd/isom_CS"/>
</dbReference>
<evidence type="ECO:0000256" key="2">
    <source>
        <dbReference type="ARBA" id="ARBA00023239"/>
    </source>
</evidence>
<dbReference type="Pfam" id="PF00378">
    <property type="entry name" value="ECH_1"/>
    <property type="match status" value="1"/>
</dbReference>
<dbReference type="PROSITE" id="PS00166">
    <property type="entry name" value="ENOYL_COA_HYDRATASE"/>
    <property type="match status" value="1"/>
</dbReference>
<dbReference type="Gene3D" id="1.10.12.10">
    <property type="entry name" value="Lyase 2-enoyl-coa Hydratase, Chain A, domain 2"/>
    <property type="match status" value="1"/>
</dbReference>
<comment type="catalytic activity">
    <reaction evidence="1">
        <text>2-succinylbenzoyl-CoA + H(+) = 1,4-dihydroxy-2-naphthoyl-CoA + H2O</text>
        <dbReference type="Rhea" id="RHEA:26562"/>
        <dbReference type="ChEBI" id="CHEBI:15377"/>
        <dbReference type="ChEBI" id="CHEBI:15378"/>
        <dbReference type="ChEBI" id="CHEBI:57364"/>
        <dbReference type="ChEBI" id="CHEBI:58897"/>
        <dbReference type="EC" id="4.1.3.36"/>
    </reaction>
</comment>
<sequence>MASSNTTTNSANPASMAATRSSSKTAPPTTRRDGFHIVPSTPIHYDVDLTNSFKDITYHVSTSDHCARIAFNRPNVLHAFRPTTINEVRQALDHAQDDTRVSVILLTSNIVDNRTPAFCAGGDQTVRSSDGGYDDGSEAAPRLRVLDLQIQMRRCPKPIVAVVRGYAIGGGHILHMCADLTLAGEDAVFGQVGPRMGSVDAGYGSVHLARLVGQKKAREIWFLCRYYSAEEALQMGLINASFPIDKLEGEVGRWVRRMCMMSPTALAVAKASMNADQDGSAGISLMGGHITRLFYMSDEAKEGREAYLEGRAPEFRKIPQSKL</sequence>
<dbReference type="Proteomes" id="UP000001449">
    <property type="component" value="Chromosome 8"/>
</dbReference>
<evidence type="ECO:0000256" key="3">
    <source>
        <dbReference type="RuleBase" id="RU003707"/>
    </source>
</evidence>
<dbReference type="AlphaFoldDB" id="B8C743"/>
<feature type="compositionally biased region" description="Polar residues" evidence="4">
    <location>
        <begin position="1"/>
        <end position="28"/>
    </location>
</feature>
<dbReference type="PANTHER" id="PTHR43113:SF1">
    <property type="entry name" value="1,4-DIHYDROXY-2-NAPHTHOYL-COA SYNTHASE, PEROXISOMAL"/>
    <property type="match status" value="1"/>
</dbReference>
<dbReference type="InterPro" id="IPR029045">
    <property type="entry name" value="ClpP/crotonase-like_dom_sf"/>
</dbReference>
<dbReference type="GeneID" id="7449817"/>
<evidence type="ECO:0000256" key="4">
    <source>
        <dbReference type="SAM" id="MobiDB-lite"/>
    </source>
</evidence>
<comment type="similarity">
    <text evidence="3">Belongs to the enoyl-CoA hydratase/isomerase family.</text>
</comment>
<evidence type="ECO:0000313" key="6">
    <source>
        <dbReference type="Proteomes" id="UP000001449"/>
    </source>
</evidence>
<accession>B8C743</accession>
<dbReference type="InterPro" id="IPR001753">
    <property type="entry name" value="Enoyl-CoA_hydra/iso"/>
</dbReference>
<dbReference type="HAMAP" id="MF_01934">
    <property type="entry name" value="MenB"/>
    <property type="match status" value="1"/>
</dbReference>
<proteinExistence type="inferred from homology"/>
<dbReference type="PANTHER" id="PTHR43113">
    <property type="entry name" value="NUCLEOSIDE-DIPHOSPHATE-SUGAR EPIMERASE"/>
    <property type="match status" value="1"/>
</dbReference>
<dbReference type="Gene3D" id="3.90.226.10">
    <property type="entry name" value="2-enoyl-CoA Hydratase, Chain A, domain 1"/>
    <property type="match status" value="1"/>
</dbReference>
<dbReference type="OMA" id="IFKQTDA"/>
<reference evidence="5 6" key="2">
    <citation type="journal article" date="2008" name="Nature">
        <title>The Phaeodactylum genome reveals the evolutionary history of diatom genomes.</title>
        <authorList>
            <person name="Bowler C."/>
            <person name="Allen A.E."/>
            <person name="Badger J.H."/>
            <person name="Grimwood J."/>
            <person name="Jabbari K."/>
            <person name="Kuo A."/>
            <person name="Maheswari U."/>
            <person name="Martens C."/>
            <person name="Maumus F."/>
            <person name="Otillar R.P."/>
            <person name="Rayko E."/>
            <person name="Salamov A."/>
            <person name="Vandepoele K."/>
            <person name="Beszteri B."/>
            <person name="Gruber A."/>
            <person name="Heijde M."/>
            <person name="Katinka M."/>
            <person name="Mock T."/>
            <person name="Valentin K."/>
            <person name="Verret F."/>
            <person name="Berges J.A."/>
            <person name="Brownlee C."/>
            <person name="Cadoret J.P."/>
            <person name="Chiovitti A."/>
            <person name="Choi C.J."/>
            <person name="Coesel S."/>
            <person name="De Martino A."/>
            <person name="Detter J.C."/>
            <person name="Durkin C."/>
            <person name="Falciatore A."/>
            <person name="Fournet J."/>
            <person name="Haruta M."/>
            <person name="Huysman M.J."/>
            <person name="Jenkins B.D."/>
            <person name="Jiroutova K."/>
            <person name="Jorgensen R.E."/>
            <person name="Joubert Y."/>
            <person name="Kaplan A."/>
            <person name="Kroger N."/>
            <person name="Kroth P.G."/>
            <person name="La Roche J."/>
            <person name="Lindquist E."/>
            <person name="Lommer M."/>
            <person name="Martin-Jezequel V."/>
            <person name="Lopez P.J."/>
            <person name="Lucas S."/>
            <person name="Mangogna M."/>
            <person name="McGinnis K."/>
            <person name="Medlin L.K."/>
            <person name="Montsant A."/>
            <person name="Oudot-Le Secq M.P."/>
            <person name="Napoli C."/>
            <person name="Obornik M."/>
            <person name="Parker M.S."/>
            <person name="Petit J.L."/>
            <person name="Porcel B.M."/>
            <person name="Poulsen N."/>
            <person name="Robison M."/>
            <person name="Rychlewski L."/>
            <person name="Rynearson T.A."/>
            <person name="Schmutz J."/>
            <person name="Shapiro H."/>
            <person name="Siaut M."/>
            <person name="Stanley M."/>
            <person name="Sussman M.R."/>
            <person name="Taylor A.R."/>
            <person name="Vardi A."/>
            <person name="von Dassow P."/>
            <person name="Vyverman W."/>
            <person name="Willis A."/>
            <person name="Wyrwicz L.S."/>
            <person name="Rokhsar D.S."/>
            <person name="Weissenbach J."/>
            <person name="Armbrust E.V."/>
            <person name="Green B.R."/>
            <person name="Van de Peer Y."/>
            <person name="Grigoriev I.V."/>
        </authorList>
    </citation>
    <scope>NUCLEOTIDE SEQUENCE [LARGE SCALE GENOMIC DNA]</scope>
    <source>
        <strain evidence="5 6">CCMP1335</strain>
    </source>
</reference>
<protein>
    <submittedName>
        <fullName evidence="5">Probable naphthoate synthase</fullName>
        <ecNumber evidence="5">4.1.3.36</ecNumber>
    </submittedName>
</protein>
<dbReference type="InterPro" id="IPR010198">
    <property type="entry name" value="DHNA-CoA_synthase_MenB"/>
</dbReference>
<dbReference type="STRING" id="35128.B8C743"/>
<name>B8C743_THAPS</name>
<organism evidence="5 6">
    <name type="scientific">Thalassiosira pseudonana</name>
    <name type="common">Marine diatom</name>
    <name type="synonym">Cyclotella nana</name>
    <dbReference type="NCBI Taxonomy" id="35128"/>
    <lineage>
        <taxon>Eukaryota</taxon>
        <taxon>Sar</taxon>
        <taxon>Stramenopiles</taxon>
        <taxon>Ochrophyta</taxon>
        <taxon>Bacillariophyta</taxon>
        <taxon>Coscinodiscophyceae</taxon>
        <taxon>Thalassiosirophycidae</taxon>
        <taxon>Thalassiosirales</taxon>
        <taxon>Thalassiosiraceae</taxon>
        <taxon>Thalassiosira</taxon>
    </lineage>
</organism>
<dbReference type="GO" id="GO:0008935">
    <property type="term" value="F:1,4-dihydroxy-2-naphthoyl-CoA synthase activity"/>
    <property type="evidence" value="ECO:0000318"/>
    <property type="project" value="GO_Central"/>
</dbReference>
<keyword evidence="6" id="KW-1185">Reference proteome</keyword>
<dbReference type="EC" id="4.1.3.36" evidence="5"/>
<evidence type="ECO:0000313" key="5">
    <source>
        <dbReference type="EMBL" id="EED90916.1"/>
    </source>
</evidence>
<dbReference type="EMBL" id="CM000644">
    <property type="protein sequence ID" value="EED90916.1"/>
    <property type="molecule type" value="Genomic_DNA"/>
</dbReference>
<dbReference type="InterPro" id="IPR014748">
    <property type="entry name" value="Enoyl-CoA_hydra_C"/>
</dbReference>
<dbReference type="HOGENOM" id="CLU_009834_7_7_1"/>
<dbReference type="SUPFAM" id="SSF52096">
    <property type="entry name" value="ClpP/crotonase"/>
    <property type="match status" value="1"/>
</dbReference>
<dbReference type="RefSeq" id="XP_002292065.1">
    <property type="nucleotide sequence ID" value="XM_002292029.1"/>
</dbReference>
<dbReference type="KEGG" id="tps:THAPSDRAFT_7643"/>
<feature type="region of interest" description="Disordered" evidence="4">
    <location>
        <begin position="1"/>
        <end position="36"/>
    </location>
</feature>
<gene>
    <name evidence="5" type="primary">NPS1</name>
    <name evidence="5" type="ORF">THAPSDRAFT_7643</name>
</gene>
<dbReference type="CDD" id="cd06558">
    <property type="entry name" value="crotonase-like"/>
    <property type="match status" value="1"/>
</dbReference>
<dbReference type="PaxDb" id="35128-Thaps7643"/>
<evidence type="ECO:0000256" key="1">
    <source>
        <dbReference type="ARBA" id="ARBA00000177"/>
    </source>
</evidence>
<dbReference type="GO" id="GO:0009234">
    <property type="term" value="P:menaquinone biosynthetic process"/>
    <property type="evidence" value="ECO:0000318"/>
    <property type="project" value="GO_Central"/>
</dbReference>